<evidence type="ECO:0000313" key="1">
    <source>
        <dbReference type="EnsemblMetazoa" id="CLYHEMP018320.1"/>
    </source>
</evidence>
<dbReference type="EnsemblMetazoa" id="CLYHEMT018320.1">
    <property type="protein sequence ID" value="CLYHEMP018320.1"/>
    <property type="gene ID" value="CLYHEMG018320"/>
</dbReference>
<reference evidence="1" key="1">
    <citation type="submission" date="2021-01" db="UniProtKB">
        <authorList>
            <consortium name="EnsemblMetazoa"/>
        </authorList>
    </citation>
    <scope>IDENTIFICATION</scope>
</reference>
<evidence type="ECO:0000313" key="2">
    <source>
        <dbReference type="Proteomes" id="UP000594262"/>
    </source>
</evidence>
<keyword evidence="2" id="KW-1185">Reference proteome</keyword>
<name>A0A7M6DNL0_9CNID</name>
<dbReference type="Proteomes" id="UP000594262">
    <property type="component" value="Unplaced"/>
</dbReference>
<sequence>MDECAVLKGRYRRRMAISKTSVEFLPFKSNLLTLPQIRIIKTWLKETNTFGSYKTCWDTSMKDLSRTNFFDECGNNSPRFDPRIKTWCTQSLFSNYLKTTEF</sequence>
<organism evidence="1 2">
    <name type="scientific">Clytia hemisphaerica</name>
    <dbReference type="NCBI Taxonomy" id="252671"/>
    <lineage>
        <taxon>Eukaryota</taxon>
        <taxon>Metazoa</taxon>
        <taxon>Cnidaria</taxon>
        <taxon>Hydrozoa</taxon>
        <taxon>Hydroidolina</taxon>
        <taxon>Leptothecata</taxon>
        <taxon>Obeliida</taxon>
        <taxon>Clytiidae</taxon>
        <taxon>Clytia</taxon>
    </lineage>
</organism>
<protein>
    <submittedName>
        <fullName evidence="1">Uncharacterized protein</fullName>
    </submittedName>
</protein>
<dbReference type="AlphaFoldDB" id="A0A7M6DNL0"/>
<proteinExistence type="predicted"/>
<accession>A0A7M6DNL0</accession>